<dbReference type="EMBL" id="LAZR01057897">
    <property type="protein sequence ID" value="KKK71080.1"/>
    <property type="molecule type" value="Genomic_DNA"/>
</dbReference>
<name>A0A0F8YBN2_9ZZZZ</name>
<keyword evidence="1" id="KW-0472">Membrane</keyword>
<comment type="caution">
    <text evidence="2">The sequence shown here is derived from an EMBL/GenBank/DDBJ whole genome shotgun (WGS) entry which is preliminary data.</text>
</comment>
<feature type="transmembrane region" description="Helical" evidence="1">
    <location>
        <begin position="42"/>
        <end position="65"/>
    </location>
</feature>
<feature type="transmembrane region" description="Helical" evidence="1">
    <location>
        <begin position="100"/>
        <end position="124"/>
    </location>
</feature>
<keyword evidence="1" id="KW-1133">Transmembrane helix</keyword>
<accession>A0A0F8YBN2</accession>
<dbReference type="AlphaFoldDB" id="A0A0F8YBN2"/>
<evidence type="ECO:0000313" key="2">
    <source>
        <dbReference type="EMBL" id="KKK71080.1"/>
    </source>
</evidence>
<organism evidence="2">
    <name type="scientific">marine sediment metagenome</name>
    <dbReference type="NCBI Taxonomy" id="412755"/>
    <lineage>
        <taxon>unclassified sequences</taxon>
        <taxon>metagenomes</taxon>
        <taxon>ecological metagenomes</taxon>
    </lineage>
</organism>
<proteinExistence type="predicted"/>
<evidence type="ECO:0000256" key="1">
    <source>
        <dbReference type="SAM" id="Phobius"/>
    </source>
</evidence>
<sequence length="344" mass="36937">KPLLDLFKPFQVILDLVSALLKVMVGEALGPMFEALQPLYDAFISLMPIFAELGGTIGNLIAAILTPLVEIFVALMPIIEPIIGIIIMLINLAIEPLKAIFDALMPVILPIIDAIINLITLAIEPLEAIFDALMPLIINLVELAFLPLELILGLVGPLLEGLEPIFKLISDVITPIAETIGDFLDEFDLLDIAFIAIEFVVTAVSTAIGILMDWLQGIVDWVAGLQGETLAEQIFGEDIPQWMLDMLGLADIVGGGGGGGGTPGYTSPGGRRTGLQMAEGGIVSHGIYELGEGGAREAVIPLDQWEKSVSAQTALLGAMHDELMISNSLNRQILRTREWKRAFG</sequence>
<feature type="non-terminal residue" evidence="2">
    <location>
        <position position="1"/>
    </location>
</feature>
<feature type="transmembrane region" description="Helical" evidence="1">
    <location>
        <begin position="72"/>
        <end position="94"/>
    </location>
</feature>
<keyword evidence="1" id="KW-0812">Transmembrane</keyword>
<feature type="transmembrane region" description="Helical" evidence="1">
    <location>
        <begin position="192"/>
        <end position="212"/>
    </location>
</feature>
<feature type="transmembrane region" description="Helical" evidence="1">
    <location>
        <begin position="136"/>
        <end position="159"/>
    </location>
</feature>
<protein>
    <submittedName>
        <fullName evidence="2">Uncharacterized protein</fullName>
    </submittedName>
</protein>
<reference evidence="2" key="1">
    <citation type="journal article" date="2015" name="Nature">
        <title>Complex archaea that bridge the gap between prokaryotes and eukaryotes.</title>
        <authorList>
            <person name="Spang A."/>
            <person name="Saw J.H."/>
            <person name="Jorgensen S.L."/>
            <person name="Zaremba-Niedzwiedzka K."/>
            <person name="Martijn J."/>
            <person name="Lind A.E."/>
            <person name="van Eijk R."/>
            <person name="Schleper C."/>
            <person name="Guy L."/>
            <person name="Ettema T.J."/>
        </authorList>
    </citation>
    <scope>NUCLEOTIDE SEQUENCE</scope>
</reference>
<gene>
    <name evidence="2" type="ORF">LCGC14_2917550</name>
</gene>